<accession>A0A212RJD4</accession>
<dbReference type="Pfam" id="PF07992">
    <property type="entry name" value="Pyr_redox_2"/>
    <property type="match status" value="1"/>
</dbReference>
<dbReference type="Gene3D" id="3.50.50.60">
    <property type="entry name" value="FAD/NAD(P)-binding domain"/>
    <property type="match status" value="2"/>
</dbReference>
<dbReference type="InParanoid" id="A0A212RJD4"/>
<dbReference type="InterPro" id="IPR052541">
    <property type="entry name" value="SQRD"/>
</dbReference>
<name>A0A212RJD4_9CHLR</name>
<dbReference type="GO" id="GO:0016491">
    <property type="term" value="F:oxidoreductase activity"/>
    <property type="evidence" value="ECO:0007669"/>
    <property type="project" value="InterPro"/>
</dbReference>
<gene>
    <name evidence="2" type="ORF">SAMN02746019_00015870</name>
</gene>
<protein>
    <submittedName>
        <fullName evidence="2">Sulfide:quinone oxidoreductase</fullName>
    </submittedName>
</protein>
<evidence type="ECO:0000313" key="3">
    <source>
        <dbReference type="Proteomes" id="UP000197025"/>
    </source>
</evidence>
<dbReference type="EMBL" id="FYEK01000061">
    <property type="protein sequence ID" value="SNB72377.1"/>
    <property type="molecule type" value="Genomic_DNA"/>
</dbReference>
<evidence type="ECO:0000259" key="1">
    <source>
        <dbReference type="Pfam" id="PF07992"/>
    </source>
</evidence>
<dbReference type="AlphaFoldDB" id="A0A212RJD4"/>
<organism evidence="2 3">
    <name type="scientific">Thermoflexus hugenholtzii JAD2</name>
    <dbReference type="NCBI Taxonomy" id="877466"/>
    <lineage>
        <taxon>Bacteria</taxon>
        <taxon>Bacillati</taxon>
        <taxon>Chloroflexota</taxon>
        <taxon>Thermoflexia</taxon>
        <taxon>Thermoflexales</taxon>
        <taxon>Thermoflexaceae</taxon>
        <taxon>Thermoflexus</taxon>
    </lineage>
</organism>
<dbReference type="PANTHER" id="PTHR43755:SF1">
    <property type="entry name" value="FAD-DEPENDENT PYRIDINE NUCLEOTIDE-DISULPHIDE OXIDOREDUCTASE"/>
    <property type="match status" value="1"/>
</dbReference>
<dbReference type="RefSeq" id="WP_088572046.1">
    <property type="nucleotide sequence ID" value="NZ_FYEK01000061.1"/>
</dbReference>
<dbReference type="InterPro" id="IPR036188">
    <property type="entry name" value="FAD/NAD-bd_sf"/>
</dbReference>
<dbReference type="PANTHER" id="PTHR43755">
    <property type="match status" value="1"/>
</dbReference>
<dbReference type="Proteomes" id="UP000197025">
    <property type="component" value="Unassembled WGS sequence"/>
</dbReference>
<keyword evidence="3" id="KW-1185">Reference proteome</keyword>
<evidence type="ECO:0000313" key="2">
    <source>
        <dbReference type="EMBL" id="SNB72377.1"/>
    </source>
</evidence>
<proteinExistence type="predicted"/>
<reference evidence="3" key="1">
    <citation type="submission" date="2017-06" db="EMBL/GenBank/DDBJ databases">
        <authorList>
            <person name="Varghese N."/>
            <person name="Submissions S."/>
        </authorList>
    </citation>
    <scope>NUCLEOTIDE SEQUENCE [LARGE SCALE GENOMIC DNA]</scope>
    <source>
        <strain evidence="3">JAD2</strain>
    </source>
</reference>
<dbReference type="InterPro" id="IPR023753">
    <property type="entry name" value="FAD/NAD-binding_dom"/>
</dbReference>
<feature type="domain" description="FAD/NAD(P)-binding" evidence="1">
    <location>
        <begin position="3"/>
        <end position="298"/>
    </location>
</feature>
<dbReference type="OrthoDB" id="9781621at2"/>
<sequence length="383" mass="42017">MARIMILGGGSGGLVVANKLARGLRGTSHEILLVDRSPYHYFMPSFPWVALGFKEPEQVRRPLKNLEKKGVRVLQGEVREIRIPEKRVRVNGEDLSYDLMVVALGAEVKPDLMPGFEAAYHPWTIEGALRMREAIQRFEGGRIVIGVSGPYYRCPPAPYEIAGQLDFALRARRLRDKSEIVLAHPHPQPLSAMGPAISGVITEILAAKGVRFEGNFHAKAIDPERRLLLGQDGREIPFDLLIMVPPHRPSVAGMCPGLLTPAGFPLVDPKTFRCLADPDVFAIGDMVNPAINLPAAGVVAHFQAEFVANQILAELKGAYIGESFTPVAMCIMDFGDDAVLPMCDFTRILDLSGPPSCGVLGRSKAIRLIKMLFESIWFATYLS</sequence>
<dbReference type="SUPFAM" id="SSF51905">
    <property type="entry name" value="FAD/NAD(P)-binding domain"/>
    <property type="match status" value="2"/>
</dbReference>
<dbReference type="FunCoup" id="A0A212RJD4">
    <property type="interactions" value="19"/>
</dbReference>